<keyword evidence="3 7" id="KW-0808">Transferase</keyword>
<feature type="domain" description="tRNA/rRNA methyltransferase SpoU type" evidence="6">
    <location>
        <begin position="5"/>
        <end position="154"/>
    </location>
</feature>
<evidence type="ECO:0000256" key="1">
    <source>
        <dbReference type="ARBA" id="ARBA00007228"/>
    </source>
</evidence>
<dbReference type="NCBIfam" id="TIGR00050">
    <property type="entry name" value="rRNA_methyl_1"/>
    <property type="match status" value="1"/>
</dbReference>
<dbReference type="FunFam" id="3.40.1280.10:FF:000006">
    <property type="entry name" value="Uncharacterized tRNA/rRNA methyltransferase HI_0380"/>
    <property type="match status" value="1"/>
</dbReference>
<dbReference type="CDD" id="cd18093">
    <property type="entry name" value="SpoU-like_TrmJ"/>
    <property type="match status" value="1"/>
</dbReference>
<comment type="catalytic activity">
    <reaction evidence="5">
        <text>uridine(32) in tRNA + S-adenosyl-L-methionine = 2'-O-methyluridine(32) in tRNA + S-adenosyl-L-homocysteine + H(+)</text>
        <dbReference type="Rhea" id="RHEA:42936"/>
        <dbReference type="Rhea" id="RHEA-COMP:10107"/>
        <dbReference type="Rhea" id="RHEA-COMP:10290"/>
        <dbReference type="ChEBI" id="CHEBI:15378"/>
        <dbReference type="ChEBI" id="CHEBI:57856"/>
        <dbReference type="ChEBI" id="CHEBI:59789"/>
        <dbReference type="ChEBI" id="CHEBI:65315"/>
        <dbReference type="ChEBI" id="CHEBI:74478"/>
        <dbReference type="EC" id="2.1.1.200"/>
    </reaction>
</comment>
<dbReference type="Gene3D" id="1.10.8.590">
    <property type="match status" value="1"/>
</dbReference>
<accession>A0AA90NIS9</accession>
<keyword evidence="2 5" id="KW-0489">Methyltransferase</keyword>
<dbReference type="GO" id="GO:0005829">
    <property type="term" value="C:cytosol"/>
    <property type="evidence" value="ECO:0007669"/>
    <property type="project" value="TreeGrafter"/>
</dbReference>
<dbReference type="InterPro" id="IPR029026">
    <property type="entry name" value="tRNA_m1G_MTases_N"/>
</dbReference>
<dbReference type="EMBL" id="JASXSV010000001">
    <property type="protein sequence ID" value="MDP0587694.1"/>
    <property type="molecule type" value="Genomic_DNA"/>
</dbReference>
<evidence type="ECO:0000256" key="5">
    <source>
        <dbReference type="RuleBase" id="RU362024"/>
    </source>
</evidence>
<reference evidence="7 8" key="1">
    <citation type="journal article" date="2023" name="bioRxiv">
        <title>An intranuclear bacterial parasite of deep-sea mussels expresses apoptosis inhibitors acquired from its host.</title>
        <authorList>
            <person name="Gonzalez Porras M.A."/>
            <person name="Assie A."/>
            <person name="Tietjen M."/>
            <person name="Violette M."/>
            <person name="Kleiner M."/>
            <person name="Gruber-Vodicka H."/>
            <person name="Dubilier N."/>
            <person name="Leisch N."/>
        </authorList>
    </citation>
    <scope>NUCLEOTIDE SEQUENCE [LARGE SCALE GENOMIC DNA]</scope>
    <source>
        <strain evidence="7">IAP13</strain>
    </source>
</reference>
<evidence type="ECO:0000313" key="8">
    <source>
        <dbReference type="Proteomes" id="UP001178148"/>
    </source>
</evidence>
<dbReference type="InterPro" id="IPR029028">
    <property type="entry name" value="Alpha/beta_knot_MTases"/>
</dbReference>
<comment type="similarity">
    <text evidence="1">Belongs to the class IV-like SAM-binding methyltransferase superfamily. RNA methyltransferase TrmH family.</text>
</comment>
<keyword evidence="8" id="KW-1185">Reference proteome</keyword>
<comment type="caution">
    <text evidence="7">The sequence shown here is derived from an EMBL/GenBank/DDBJ whole genome shotgun (WGS) entry which is preliminary data.</text>
</comment>
<dbReference type="Gene3D" id="3.40.1280.10">
    <property type="match status" value="1"/>
</dbReference>
<name>A0AA90NIS9_9GAMM</name>
<proteinExistence type="inferred from homology"/>
<evidence type="ECO:0000313" key="7">
    <source>
        <dbReference type="EMBL" id="MDP0587694.1"/>
    </source>
</evidence>
<dbReference type="AlphaFoldDB" id="A0AA90NIS9"/>
<comment type="catalytic activity">
    <reaction evidence="5">
        <text>cytidine(32) in tRNA + S-adenosyl-L-methionine = 2'-O-methylcytidine(32) in tRNA + S-adenosyl-L-homocysteine + H(+)</text>
        <dbReference type="Rhea" id="RHEA:42932"/>
        <dbReference type="Rhea" id="RHEA-COMP:10288"/>
        <dbReference type="Rhea" id="RHEA-COMP:10289"/>
        <dbReference type="ChEBI" id="CHEBI:15378"/>
        <dbReference type="ChEBI" id="CHEBI:57856"/>
        <dbReference type="ChEBI" id="CHEBI:59789"/>
        <dbReference type="ChEBI" id="CHEBI:74495"/>
        <dbReference type="ChEBI" id="CHEBI:82748"/>
        <dbReference type="EC" id="2.1.1.200"/>
    </reaction>
</comment>
<evidence type="ECO:0000259" key="6">
    <source>
        <dbReference type="Pfam" id="PF00588"/>
    </source>
</evidence>
<keyword evidence="5" id="KW-0819">tRNA processing</keyword>
<sequence length="248" mass="27921">MPNNIRIILINTYHPGNIGSTARAMKTMGLNNLYLVAPQNFPAVDAKRMAAGAQDTLANARVVSTFDESITDCSLVIGTSARSRNMPIPMLEPISCAEKLINESAHSQVALAFGQETMGMSNEDLLKCHYHVTVPANPEYPVMNISASAQILCYEIYQAHNRLLHSSHSLSSTDNTESTEIKPFPQIEQMELFYEDLENTLKDIGFIIRQHPGLAMTRLRRFFNRARPEIKELKMLRGILKAIQRYKR</sequence>
<dbReference type="Proteomes" id="UP001178148">
    <property type="component" value="Unassembled WGS sequence"/>
</dbReference>
<dbReference type="GO" id="GO:0160206">
    <property type="term" value="F:tRNA (cytidine(32)/uridine(32)-2'-O)-methyltransferase activity"/>
    <property type="evidence" value="ECO:0007669"/>
    <property type="project" value="UniProtKB-EC"/>
</dbReference>
<comment type="subcellular location">
    <subcellularLocation>
        <location evidence="5">Cytoplasm</location>
    </subcellularLocation>
</comment>
<protein>
    <recommendedName>
        <fullName evidence="5">tRNA (cytidine/uridine-2'-O-)-methyltransferase TrmJ</fullName>
        <ecNumber evidence="5">2.1.1.200</ecNumber>
    </recommendedName>
    <alternativeName>
        <fullName evidence="5">tRNA (cytidine(32)/uridine(32)-2'-O)-methyltransferase</fullName>
    </alternativeName>
    <alternativeName>
        <fullName evidence="5">tRNA Cm32/Um32 methyltransferase</fullName>
    </alternativeName>
</protein>
<evidence type="ECO:0000256" key="2">
    <source>
        <dbReference type="ARBA" id="ARBA00022603"/>
    </source>
</evidence>
<keyword evidence="5" id="KW-0963">Cytoplasm</keyword>
<dbReference type="GO" id="GO:0002128">
    <property type="term" value="P:tRNA nucleoside ribose methylation"/>
    <property type="evidence" value="ECO:0007669"/>
    <property type="project" value="TreeGrafter"/>
</dbReference>
<dbReference type="PANTHER" id="PTHR42786:SF2">
    <property type="entry name" value="TRNA (CYTIDINE_URIDINE-2'-O-)-METHYLTRANSFERASE TRMJ"/>
    <property type="match status" value="1"/>
</dbReference>
<dbReference type="InterPro" id="IPR004384">
    <property type="entry name" value="RNA_MeTrfase_TrmJ/LasT"/>
</dbReference>
<comment type="subunit">
    <text evidence="5">Homodimer.</text>
</comment>
<evidence type="ECO:0000256" key="4">
    <source>
        <dbReference type="ARBA" id="ARBA00022691"/>
    </source>
</evidence>
<comment type="function">
    <text evidence="5">Catalyzes the formation of 2'O-methylated cytidine (Cm32) or 2'O-methylated uridine (Um32) at position 32 in tRNA.</text>
</comment>
<dbReference type="SUPFAM" id="SSF75217">
    <property type="entry name" value="alpha/beta knot"/>
    <property type="match status" value="1"/>
</dbReference>
<evidence type="ECO:0000256" key="3">
    <source>
        <dbReference type="ARBA" id="ARBA00022679"/>
    </source>
</evidence>
<gene>
    <name evidence="5 7" type="primary">trmJ</name>
    <name evidence="7" type="ORF">QS748_00150</name>
</gene>
<dbReference type="Pfam" id="PF00588">
    <property type="entry name" value="SpoU_methylase"/>
    <property type="match status" value="1"/>
</dbReference>
<keyword evidence="4 5" id="KW-0949">S-adenosyl-L-methionine</keyword>
<dbReference type="PANTHER" id="PTHR42786">
    <property type="entry name" value="TRNA/RRNA METHYLTRANSFERASE"/>
    <property type="match status" value="1"/>
</dbReference>
<dbReference type="InterPro" id="IPR001537">
    <property type="entry name" value="SpoU_MeTrfase"/>
</dbReference>
<dbReference type="NCBIfam" id="NF011694">
    <property type="entry name" value="PRK15114.1"/>
    <property type="match status" value="1"/>
</dbReference>
<dbReference type="PIRSF" id="PIRSF004808">
    <property type="entry name" value="LasT"/>
    <property type="match status" value="1"/>
</dbReference>
<organism evidence="7 8">
    <name type="scientific">Candidatus Endonucleibacter bathymodioli</name>
    <dbReference type="NCBI Taxonomy" id="539814"/>
    <lineage>
        <taxon>Bacteria</taxon>
        <taxon>Pseudomonadati</taxon>
        <taxon>Pseudomonadota</taxon>
        <taxon>Gammaproteobacteria</taxon>
        <taxon>Oceanospirillales</taxon>
        <taxon>Endozoicomonadaceae</taxon>
        <taxon>Candidatus Endonucleibacter</taxon>
    </lineage>
</organism>
<dbReference type="GO" id="GO:0003723">
    <property type="term" value="F:RNA binding"/>
    <property type="evidence" value="ECO:0007669"/>
    <property type="project" value="InterPro"/>
</dbReference>
<dbReference type="EC" id="2.1.1.200" evidence="5"/>